<evidence type="ECO:0000313" key="2">
    <source>
        <dbReference type="Proteomes" id="UP000001072"/>
    </source>
</evidence>
<dbReference type="VEuPathDB" id="FungiDB:MELLADRAFT_101309"/>
<evidence type="ECO:0000313" key="1">
    <source>
        <dbReference type="EMBL" id="EGG12781.1"/>
    </source>
</evidence>
<accession>F4R4B3</accession>
<dbReference type="GeneID" id="18921334"/>
<reference evidence="2" key="1">
    <citation type="journal article" date="2011" name="Proc. Natl. Acad. Sci. U.S.A.">
        <title>Obligate biotrophy features unraveled by the genomic analysis of rust fungi.</title>
        <authorList>
            <person name="Duplessis S."/>
            <person name="Cuomo C.A."/>
            <person name="Lin Y.-C."/>
            <person name="Aerts A."/>
            <person name="Tisserant E."/>
            <person name="Veneault-Fourrey C."/>
            <person name="Joly D.L."/>
            <person name="Hacquard S."/>
            <person name="Amselem J."/>
            <person name="Cantarel B.L."/>
            <person name="Chiu R."/>
            <person name="Coutinho P.M."/>
            <person name="Feau N."/>
            <person name="Field M."/>
            <person name="Frey P."/>
            <person name="Gelhaye E."/>
            <person name="Goldberg J."/>
            <person name="Grabherr M.G."/>
            <person name="Kodira C.D."/>
            <person name="Kohler A."/>
            <person name="Kuees U."/>
            <person name="Lindquist E.A."/>
            <person name="Lucas S.M."/>
            <person name="Mago R."/>
            <person name="Mauceli E."/>
            <person name="Morin E."/>
            <person name="Murat C."/>
            <person name="Pangilinan J.L."/>
            <person name="Park R."/>
            <person name="Pearson M."/>
            <person name="Quesneville H."/>
            <person name="Rouhier N."/>
            <person name="Sakthikumar S."/>
            <person name="Salamov A.A."/>
            <person name="Schmutz J."/>
            <person name="Selles B."/>
            <person name="Shapiro H."/>
            <person name="Tanguay P."/>
            <person name="Tuskan G.A."/>
            <person name="Henrissat B."/>
            <person name="Van de Peer Y."/>
            <person name="Rouze P."/>
            <person name="Ellis J.G."/>
            <person name="Dodds P.N."/>
            <person name="Schein J.E."/>
            <person name="Zhong S."/>
            <person name="Hamelin R.C."/>
            <person name="Grigoriev I.V."/>
            <person name="Szabo L.J."/>
            <person name="Martin F."/>
        </authorList>
    </citation>
    <scope>NUCLEOTIDE SEQUENCE [LARGE SCALE GENOMIC DNA]</scope>
    <source>
        <strain evidence="2">98AG31 / pathotype 3-4-7</strain>
    </source>
</reference>
<dbReference type="EMBL" id="GL883090">
    <property type="protein sequence ID" value="EGG12781.1"/>
    <property type="molecule type" value="Genomic_DNA"/>
</dbReference>
<dbReference type="RefSeq" id="XP_007403719.1">
    <property type="nucleotide sequence ID" value="XM_007403657.1"/>
</dbReference>
<proteinExistence type="predicted"/>
<organism evidence="2">
    <name type="scientific">Melampsora larici-populina (strain 98AG31 / pathotype 3-4-7)</name>
    <name type="common">Poplar leaf rust fungus</name>
    <dbReference type="NCBI Taxonomy" id="747676"/>
    <lineage>
        <taxon>Eukaryota</taxon>
        <taxon>Fungi</taxon>
        <taxon>Dikarya</taxon>
        <taxon>Basidiomycota</taxon>
        <taxon>Pucciniomycotina</taxon>
        <taxon>Pucciniomycetes</taxon>
        <taxon>Pucciniales</taxon>
        <taxon>Melampsoraceae</taxon>
        <taxon>Melampsora</taxon>
    </lineage>
</organism>
<name>F4R4B3_MELLP</name>
<keyword evidence="2" id="KW-1185">Reference proteome</keyword>
<protein>
    <submittedName>
        <fullName evidence="1">Uncharacterized protein</fullName>
    </submittedName>
</protein>
<sequence>MSSNSMGICPQIPWEYDKKVYLVKAVIWRTQDSRVDESVLPTIEMAMLSNQHPFYGMRGVILTGPTVHTIPYTPEDRVAAIPLALHQWIEKNNQTKLANKAKASTEKDMIFKSFIFS</sequence>
<dbReference type="AlphaFoldDB" id="F4R4B3"/>
<dbReference type="HOGENOM" id="CLU_2085329_0_0_1"/>
<dbReference type="Proteomes" id="UP000001072">
    <property type="component" value="Unassembled WGS sequence"/>
</dbReference>
<dbReference type="InParanoid" id="F4R4B3"/>
<gene>
    <name evidence="1" type="ORF">MELLADRAFT_101309</name>
</gene>
<dbReference type="KEGG" id="mlr:MELLADRAFT_101309"/>